<dbReference type="EMBL" id="JACASE010000002">
    <property type="protein sequence ID" value="KAF6495714.1"/>
    <property type="molecule type" value="Genomic_DNA"/>
</dbReference>
<name>A0A7J8JFQ8_ROUAE</name>
<protein>
    <submittedName>
        <fullName evidence="1">Uncharacterized protein</fullName>
    </submittedName>
</protein>
<gene>
    <name evidence="1" type="ORF">HJG63_010113</name>
</gene>
<keyword evidence="2" id="KW-1185">Reference proteome</keyword>
<comment type="caution">
    <text evidence="1">The sequence shown here is derived from an EMBL/GenBank/DDBJ whole genome shotgun (WGS) entry which is preliminary data.</text>
</comment>
<proteinExistence type="predicted"/>
<dbReference type="AlphaFoldDB" id="A0A7J8JFQ8"/>
<organism evidence="1 2">
    <name type="scientific">Rousettus aegyptiacus</name>
    <name type="common">Egyptian fruit bat</name>
    <name type="synonym">Pteropus aegyptiacus</name>
    <dbReference type="NCBI Taxonomy" id="9407"/>
    <lineage>
        <taxon>Eukaryota</taxon>
        <taxon>Metazoa</taxon>
        <taxon>Chordata</taxon>
        <taxon>Craniata</taxon>
        <taxon>Vertebrata</taxon>
        <taxon>Euteleostomi</taxon>
        <taxon>Mammalia</taxon>
        <taxon>Eutheria</taxon>
        <taxon>Laurasiatheria</taxon>
        <taxon>Chiroptera</taxon>
        <taxon>Yinpterochiroptera</taxon>
        <taxon>Pteropodoidea</taxon>
        <taxon>Pteropodidae</taxon>
        <taxon>Rousettinae</taxon>
        <taxon>Rousettus</taxon>
    </lineage>
</organism>
<evidence type="ECO:0000313" key="2">
    <source>
        <dbReference type="Proteomes" id="UP000593571"/>
    </source>
</evidence>
<reference evidence="1 2" key="1">
    <citation type="journal article" date="2020" name="Nature">
        <title>Six reference-quality genomes reveal evolution of bat adaptations.</title>
        <authorList>
            <person name="Jebb D."/>
            <person name="Huang Z."/>
            <person name="Pippel M."/>
            <person name="Hughes G.M."/>
            <person name="Lavrichenko K."/>
            <person name="Devanna P."/>
            <person name="Winkler S."/>
            <person name="Jermiin L.S."/>
            <person name="Skirmuntt E.C."/>
            <person name="Katzourakis A."/>
            <person name="Burkitt-Gray L."/>
            <person name="Ray D.A."/>
            <person name="Sullivan K.A.M."/>
            <person name="Roscito J.G."/>
            <person name="Kirilenko B.M."/>
            <person name="Davalos L.M."/>
            <person name="Corthals A.P."/>
            <person name="Power M.L."/>
            <person name="Jones G."/>
            <person name="Ransome R.D."/>
            <person name="Dechmann D.K.N."/>
            <person name="Locatelli A.G."/>
            <person name="Puechmaille S.J."/>
            <person name="Fedrigo O."/>
            <person name="Jarvis E.D."/>
            <person name="Hiller M."/>
            <person name="Vernes S.C."/>
            <person name="Myers E.W."/>
            <person name="Teeling E.C."/>
        </authorList>
    </citation>
    <scope>NUCLEOTIDE SEQUENCE [LARGE SCALE GENOMIC DNA]</scope>
    <source>
        <strain evidence="1">MRouAeg1</strain>
        <tissue evidence="1">Muscle</tissue>
    </source>
</reference>
<evidence type="ECO:0000313" key="1">
    <source>
        <dbReference type="EMBL" id="KAF6495714.1"/>
    </source>
</evidence>
<sequence>MSAQLGGSQMPSVVGTIPLVSQVQSLGRGGGSVLRGGPAQSTREGSCPGGVLDTCQCLQPTGGSLGFWGGDEFLKHNVLWVEPKKGRCQGPQHWHPRSTSGVSQPRHRGTGRRRVLWLCPCRAEHSAGQRWAVCRSCRAGGAFCFLQAWSCFRR</sequence>
<accession>A0A7J8JFQ8</accession>
<dbReference type="Proteomes" id="UP000593571">
    <property type="component" value="Unassembled WGS sequence"/>
</dbReference>